<evidence type="ECO:0000313" key="1">
    <source>
        <dbReference type="EMBL" id="OHX12424.1"/>
    </source>
</evidence>
<evidence type="ECO:0000313" key="2">
    <source>
        <dbReference type="EMBL" id="OHX21490.1"/>
    </source>
</evidence>
<comment type="caution">
    <text evidence="1">The sequence shown here is derived from an EMBL/GenBank/DDBJ whole genome shotgun (WGS) entry which is preliminary data.</text>
</comment>
<name>A0A1S1WYT8_9NEIS</name>
<dbReference type="AlphaFoldDB" id="A0A1S1WYT8"/>
<gene>
    <name evidence="2" type="ORF">BI344_02885</name>
    <name evidence="1" type="ORF">BI347_02120</name>
</gene>
<dbReference type="Proteomes" id="UP000180088">
    <property type="component" value="Unassembled WGS sequence"/>
</dbReference>
<proteinExistence type="predicted"/>
<accession>A0A1S1WYT8</accession>
<evidence type="ECO:0000313" key="4">
    <source>
        <dbReference type="Proteomes" id="UP000180280"/>
    </source>
</evidence>
<dbReference type="RefSeq" id="WP_071111445.1">
    <property type="nucleotide sequence ID" value="NZ_MKCS01000001.1"/>
</dbReference>
<protein>
    <submittedName>
        <fullName evidence="1">Uncharacterized protein</fullName>
    </submittedName>
</protein>
<reference evidence="3 4" key="1">
    <citation type="submission" date="2016-09" db="EMBL/GenBank/DDBJ databases">
        <title>Chromobacterium muskegensis sp. nov., an insecticidal bacterium isolated from Sphagnum bogs.</title>
        <authorList>
            <person name="Sparks M.E."/>
            <person name="Blackburn M.B."/>
            <person name="Gundersen-Rindal D.E."/>
            <person name="Mitchell A."/>
            <person name="Farrar R."/>
            <person name="Kuhar D."/>
        </authorList>
    </citation>
    <scope>NUCLEOTIDE SEQUENCE [LARGE SCALE GENOMIC DNA]</scope>
    <source>
        <strain evidence="2 4">14B-1</strain>
        <strain evidence="1 3">37-2</strain>
    </source>
</reference>
<dbReference type="EMBL" id="MKCS01000001">
    <property type="protein sequence ID" value="OHX12424.1"/>
    <property type="molecule type" value="Genomic_DNA"/>
</dbReference>
<dbReference type="OrthoDB" id="8594205at2"/>
<keyword evidence="4" id="KW-1185">Reference proteome</keyword>
<dbReference type="EMBL" id="MKCT01000001">
    <property type="protein sequence ID" value="OHX21490.1"/>
    <property type="molecule type" value="Genomic_DNA"/>
</dbReference>
<organism evidence="1 3">
    <name type="scientific">Chromobacterium sphagni</name>
    <dbReference type="NCBI Taxonomy" id="1903179"/>
    <lineage>
        <taxon>Bacteria</taxon>
        <taxon>Pseudomonadati</taxon>
        <taxon>Pseudomonadota</taxon>
        <taxon>Betaproteobacteria</taxon>
        <taxon>Neisseriales</taxon>
        <taxon>Chromobacteriaceae</taxon>
        <taxon>Chromobacterium</taxon>
    </lineage>
</organism>
<dbReference type="Proteomes" id="UP000180280">
    <property type="component" value="Unassembled WGS sequence"/>
</dbReference>
<sequence length="85" mass="9282">MASTHLVQRIEDDDFALDTINGRRVIVTCPSILGGKGSDWEGAMIFGREYLVDLLALGLAHRVLNFADVKMAMLKAGEHIAAQKV</sequence>
<evidence type="ECO:0000313" key="3">
    <source>
        <dbReference type="Proteomes" id="UP000180088"/>
    </source>
</evidence>